<evidence type="ECO:0000256" key="5">
    <source>
        <dbReference type="ARBA" id="ARBA00023172"/>
    </source>
</evidence>
<keyword evidence="4" id="KW-0238">DNA-binding</keyword>
<keyword evidence="5" id="KW-0233">DNA recombination</keyword>
<keyword evidence="3" id="KW-0815">Transposition</keyword>
<dbReference type="InterPro" id="IPR001207">
    <property type="entry name" value="Transposase_mutator"/>
</dbReference>
<name>A0A930N0M6_9BACT</name>
<evidence type="ECO:0000256" key="2">
    <source>
        <dbReference type="ARBA" id="ARBA00010961"/>
    </source>
</evidence>
<evidence type="ECO:0000313" key="6">
    <source>
        <dbReference type="EMBL" id="MBF1383787.1"/>
    </source>
</evidence>
<evidence type="ECO:0000313" key="7">
    <source>
        <dbReference type="Proteomes" id="UP000771736"/>
    </source>
</evidence>
<organism evidence="6 7">
    <name type="scientific">Prevotella aurantiaca</name>
    <dbReference type="NCBI Taxonomy" id="596085"/>
    <lineage>
        <taxon>Bacteria</taxon>
        <taxon>Pseudomonadati</taxon>
        <taxon>Bacteroidota</taxon>
        <taxon>Bacteroidia</taxon>
        <taxon>Bacteroidales</taxon>
        <taxon>Prevotellaceae</taxon>
        <taxon>Prevotella</taxon>
    </lineage>
</organism>
<dbReference type="Pfam" id="PF00872">
    <property type="entry name" value="Transposase_mut"/>
    <property type="match status" value="1"/>
</dbReference>
<comment type="similarity">
    <text evidence="2">Belongs to the transposase mutator family.</text>
</comment>
<dbReference type="GO" id="GO:0004803">
    <property type="term" value="F:transposase activity"/>
    <property type="evidence" value="ECO:0007669"/>
    <property type="project" value="InterPro"/>
</dbReference>
<reference evidence="6" key="1">
    <citation type="submission" date="2020-04" db="EMBL/GenBank/DDBJ databases">
        <title>Deep metagenomics examines the oral microbiome during advanced dental caries in children, revealing novel taxa and co-occurrences with host molecules.</title>
        <authorList>
            <person name="Baker J.L."/>
            <person name="Morton J.T."/>
            <person name="Dinis M."/>
            <person name="Alvarez R."/>
            <person name="Tran N.C."/>
            <person name="Knight R."/>
            <person name="Edlund A."/>
        </authorList>
    </citation>
    <scope>NUCLEOTIDE SEQUENCE</scope>
    <source>
        <strain evidence="6">JCVI_44_bin.5</strain>
    </source>
</reference>
<dbReference type="Proteomes" id="UP000771736">
    <property type="component" value="Unassembled WGS sequence"/>
</dbReference>
<dbReference type="GO" id="GO:0006313">
    <property type="term" value="P:DNA transposition"/>
    <property type="evidence" value="ECO:0007669"/>
    <property type="project" value="InterPro"/>
</dbReference>
<comment type="caution">
    <text evidence="6">The sequence shown here is derived from an EMBL/GenBank/DDBJ whole genome shotgun (WGS) entry which is preliminary data.</text>
</comment>
<comment type="function">
    <text evidence="1">Required for the transposition of the insertion element.</text>
</comment>
<dbReference type="AlphaFoldDB" id="A0A930N0M6"/>
<evidence type="ECO:0000256" key="4">
    <source>
        <dbReference type="ARBA" id="ARBA00023125"/>
    </source>
</evidence>
<accession>A0A930N0M6</accession>
<dbReference type="EMBL" id="JABZSJ010000008">
    <property type="protein sequence ID" value="MBF1383787.1"/>
    <property type="molecule type" value="Genomic_DNA"/>
</dbReference>
<proteinExistence type="inferred from homology"/>
<evidence type="ECO:0000256" key="3">
    <source>
        <dbReference type="ARBA" id="ARBA00022578"/>
    </source>
</evidence>
<protein>
    <submittedName>
        <fullName evidence="6">Transposase</fullName>
    </submittedName>
</protein>
<evidence type="ECO:0000256" key="1">
    <source>
        <dbReference type="ARBA" id="ARBA00002190"/>
    </source>
</evidence>
<gene>
    <name evidence="6" type="ORF">HXN26_02860</name>
</gene>
<sequence>MDFSVQVQRCIYTTNRIERLNKKYKSKIKIRTSMPTSKSVLILLASVAMLETKTIYVRKNINKNSGTDKKYMNKIQRKEREYLHSFKVTSVLWRIKSNKKDYI</sequence>
<dbReference type="GO" id="GO:0003677">
    <property type="term" value="F:DNA binding"/>
    <property type="evidence" value="ECO:0007669"/>
    <property type="project" value="UniProtKB-KW"/>
</dbReference>